<evidence type="ECO:0000313" key="2">
    <source>
        <dbReference type="EMBL" id="EEV16577.1"/>
    </source>
</evidence>
<evidence type="ECO:0000259" key="1">
    <source>
        <dbReference type="Pfam" id="PF00881"/>
    </source>
</evidence>
<dbReference type="PANTHER" id="PTHR23026:SF117">
    <property type="entry name" value="NITROREDUCTASE"/>
    <property type="match status" value="1"/>
</dbReference>
<feature type="domain" description="Nitroreductase" evidence="1">
    <location>
        <begin position="8"/>
        <end position="60"/>
    </location>
</feature>
<dbReference type="CDD" id="cd02151">
    <property type="entry name" value="nitroreductase"/>
    <property type="match status" value="1"/>
</dbReference>
<name>C8PKG8_9BACT</name>
<protein>
    <submittedName>
        <fullName evidence="2">Nitroreductase family protein</fullName>
    </submittedName>
</protein>
<dbReference type="EMBL" id="ACYG01000030">
    <property type="protein sequence ID" value="EEV16577.1"/>
    <property type="molecule type" value="Genomic_DNA"/>
</dbReference>
<dbReference type="InterPro" id="IPR029479">
    <property type="entry name" value="Nitroreductase"/>
</dbReference>
<dbReference type="STRING" id="824.CGRAC_2124"/>
<evidence type="ECO:0000313" key="3">
    <source>
        <dbReference type="Proteomes" id="UP000005709"/>
    </source>
</evidence>
<keyword evidence="3" id="KW-1185">Reference proteome</keyword>
<dbReference type="RefSeq" id="WP_005872774.1">
    <property type="nucleotide sequence ID" value="NZ_ACYG01000030.1"/>
</dbReference>
<dbReference type="PANTHER" id="PTHR23026">
    <property type="entry name" value="NADPH NITROREDUCTASE"/>
    <property type="match status" value="1"/>
</dbReference>
<reference evidence="2 3" key="1">
    <citation type="submission" date="2009-07" db="EMBL/GenBank/DDBJ databases">
        <authorList>
            <person name="Madupu R."/>
            <person name="Sebastian Y."/>
            <person name="Durkin A.S."/>
            <person name="Torralba M."/>
            <person name="Methe B."/>
            <person name="Sutton G.G."/>
            <person name="Strausberg R.L."/>
            <person name="Nelson K.E."/>
        </authorList>
    </citation>
    <scope>NUCLEOTIDE SEQUENCE [LARGE SCALE GENOMIC DNA]</scope>
    <source>
        <strain evidence="2 3">RM3268</strain>
    </source>
</reference>
<dbReference type="InterPro" id="IPR050627">
    <property type="entry name" value="Nitroreductase/BluB"/>
</dbReference>
<dbReference type="eggNOG" id="COG0778">
    <property type="taxonomic scope" value="Bacteria"/>
</dbReference>
<dbReference type="SUPFAM" id="SSF55469">
    <property type="entry name" value="FMN-dependent nitroreductase-like"/>
    <property type="match status" value="1"/>
</dbReference>
<dbReference type="GO" id="GO:0016491">
    <property type="term" value="F:oxidoreductase activity"/>
    <property type="evidence" value="ECO:0007669"/>
    <property type="project" value="InterPro"/>
</dbReference>
<comment type="caution">
    <text evidence="2">The sequence shown here is derived from an EMBL/GenBank/DDBJ whole genome shotgun (WGS) entry which is preliminary data.</text>
</comment>
<sequence length="174" mass="19437">MEILDIFANRRSVRKYTDTPLEDEALDKILKAGLLAPSGHARRPWEFILVRDKRMLERLSACRSSGANMLKQAAAAIVVIADEQKQDVWIEDCSVALGYMHLAASALNLGSCWVQARLRAAADGRSCEEFLREALGFPPNFKAEAILALGVPQQRPSPHDLQKLNLSKIHKEKF</sequence>
<dbReference type="Proteomes" id="UP000005709">
    <property type="component" value="Unassembled WGS sequence"/>
</dbReference>
<feature type="domain" description="Nitroreductase" evidence="1">
    <location>
        <begin position="68"/>
        <end position="150"/>
    </location>
</feature>
<proteinExistence type="predicted"/>
<gene>
    <name evidence="2" type="ORF">CAMGR0001_0189</name>
</gene>
<dbReference type="InterPro" id="IPR000415">
    <property type="entry name" value="Nitroreductase-like"/>
</dbReference>
<organism evidence="2 3">
    <name type="scientific">Campylobacter gracilis RM3268</name>
    <dbReference type="NCBI Taxonomy" id="553220"/>
    <lineage>
        <taxon>Bacteria</taxon>
        <taxon>Pseudomonadati</taxon>
        <taxon>Campylobacterota</taxon>
        <taxon>Epsilonproteobacteria</taxon>
        <taxon>Campylobacterales</taxon>
        <taxon>Campylobacteraceae</taxon>
        <taxon>Campylobacter</taxon>
    </lineage>
</organism>
<dbReference type="AlphaFoldDB" id="C8PKG8"/>
<dbReference type="OrthoDB" id="9809288at2"/>
<dbReference type="Pfam" id="PF00881">
    <property type="entry name" value="Nitroreductase"/>
    <property type="match status" value="2"/>
</dbReference>
<accession>C8PKG8</accession>
<dbReference type="Gene3D" id="3.40.109.10">
    <property type="entry name" value="NADH Oxidase"/>
    <property type="match status" value="1"/>
</dbReference>